<keyword evidence="2" id="KW-1185">Reference proteome</keyword>
<proteinExistence type="predicted"/>
<dbReference type="RefSeq" id="WP_249466166.1">
    <property type="nucleotide sequence ID" value="NZ_BAABJV010000023.1"/>
</dbReference>
<gene>
    <name evidence="1" type="ORF">GCM10023329_53640</name>
</gene>
<evidence type="ECO:0000313" key="2">
    <source>
        <dbReference type="Proteomes" id="UP001501147"/>
    </source>
</evidence>
<organism evidence="1 2">
    <name type="scientific">Streptomyces sanyensis</name>
    <dbReference type="NCBI Taxonomy" id="568869"/>
    <lineage>
        <taxon>Bacteria</taxon>
        <taxon>Bacillati</taxon>
        <taxon>Actinomycetota</taxon>
        <taxon>Actinomycetes</taxon>
        <taxon>Kitasatosporales</taxon>
        <taxon>Streptomycetaceae</taxon>
        <taxon>Streptomyces</taxon>
    </lineage>
</organism>
<name>A0ABP9BEM5_9ACTN</name>
<accession>A0ABP9BEM5</accession>
<dbReference type="Proteomes" id="UP001501147">
    <property type="component" value="Unassembled WGS sequence"/>
</dbReference>
<sequence>MSSLKEETLAACQSALAQLGFEKRKGALLQERGGQASGWIGLNLATHGLPRLLKVNPVVGVRFSHLEEILLSLSDDMPKSPAPVISKPLGYLMPEKSFRSWEFLEGGDIERVAESIAGAVREYGEPFIAAYSDWDAFSRSVGDAGILMEHERAKILPIVYFINGDGEEGQRIIDTELERVASSTDMYAQSYRNFAEKFRGRFG</sequence>
<dbReference type="EMBL" id="BAABJV010000023">
    <property type="protein sequence ID" value="GAA4794330.1"/>
    <property type="molecule type" value="Genomic_DNA"/>
</dbReference>
<comment type="caution">
    <text evidence="1">The sequence shown here is derived from an EMBL/GenBank/DDBJ whole genome shotgun (WGS) entry which is preliminary data.</text>
</comment>
<evidence type="ECO:0000313" key="1">
    <source>
        <dbReference type="EMBL" id="GAA4794330.1"/>
    </source>
</evidence>
<reference evidence="2" key="1">
    <citation type="journal article" date="2019" name="Int. J. Syst. Evol. Microbiol.">
        <title>The Global Catalogue of Microorganisms (GCM) 10K type strain sequencing project: providing services to taxonomists for standard genome sequencing and annotation.</title>
        <authorList>
            <consortium name="The Broad Institute Genomics Platform"/>
            <consortium name="The Broad Institute Genome Sequencing Center for Infectious Disease"/>
            <person name="Wu L."/>
            <person name="Ma J."/>
        </authorList>
    </citation>
    <scope>NUCLEOTIDE SEQUENCE [LARGE SCALE GENOMIC DNA]</scope>
    <source>
        <strain evidence="2">JCM 18324</strain>
    </source>
</reference>
<protein>
    <submittedName>
        <fullName evidence="1">Uncharacterized protein</fullName>
    </submittedName>
</protein>